<comment type="caution">
    <text evidence="1">The sequence shown here is derived from an EMBL/GenBank/DDBJ whole genome shotgun (WGS) entry which is preliminary data.</text>
</comment>
<accession>A0A9X1QR13</accession>
<sequence>MMVCNDFDPRKIEIMLPGSNPVLDKNTQARLARFENYRDEGRTVPDFQVAWTSEDLSLVVRTCEYLRDHLPASAFRLETIPGFQIFPEPDCLAIGATGPVCGSYYAIRPGPVGLFGAHELSDWEEEVVGSGAYSRFEDALKEIVFDWLLSIGRVLDCDVLSSGMCPGGLDMQPYNWNVHKSLYKPEQQRYLEETSLAFIDSRGLPRTRENINKYITHDWTIFRSTVNDDAWFIGYDAPYFKNLAHGLNVDIFTFMDKVAVAIAERKKER</sequence>
<dbReference type="Proteomes" id="UP001139336">
    <property type="component" value="Unassembled WGS sequence"/>
</dbReference>
<proteinExistence type="predicted"/>
<name>A0A9X1QR13_9CORY</name>
<organism evidence="1 2">
    <name type="scientific">Corynebacterium uropygiale</name>
    <dbReference type="NCBI Taxonomy" id="1775911"/>
    <lineage>
        <taxon>Bacteria</taxon>
        <taxon>Bacillati</taxon>
        <taxon>Actinomycetota</taxon>
        <taxon>Actinomycetes</taxon>
        <taxon>Mycobacteriales</taxon>
        <taxon>Corynebacteriaceae</taxon>
        <taxon>Corynebacterium</taxon>
    </lineage>
</organism>
<dbReference type="EMBL" id="JAKGSI010000004">
    <property type="protein sequence ID" value="MCF4007186.1"/>
    <property type="molecule type" value="Genomic_DNA"/>
</dbReference>
<dbReference type="RefSeq" id="WP_236119327.1">
    <property type="nucleotide sequence ID" value="NZ_JAKGSI010000004.1"/>
</dbReference>
<protein>
    <submittedName>
        <fullName evidence="1">Uncharacterized protein</fullName>
    </submittedName>
</protein>
<evidence type="ECO:0000313" key="1">
    <source>
        <dbReference type="EMBL" id="MCF4007186.1"/>
    </source>
</evidence>
<gene>
    <name evidence="1" type="ORF">L1O03_08370</name>
</gene>
<reference evidence="1" key="1">
    <citation type="submission" date="2022-01" db="EMBL/GenBank/DDBJ databases">
        <title>Corynebacterium sp. nov isolated from isolated from the feces of the greater white-fronted geese (Anser albifrons) at Poyang Lake, PR China.</title>
        <authorList>
            <person name="Liu Q."/>
        </authorList>
    </citation>
    <scope>NUCLEOTIDE SEQUENCE</scope>
    <source>
        <strain evidence="1">JCM 32435</strain>
    </source>
</reference>
<keyword evidence="2" id="KW-1185">Reference proteome</keyword>
<dbReference type="AlphaFoldDB" id="A0A9X1QR13"/>
<evidence type="ECO:0000313" key="2">
    <source>
        <dbReference type="Proteomes" id="UP001139336"/>
    </source>
</evidence>